<sequence>MTLDEDSTIDQNSTTLLSLYDILEHSDSTITAAKRVQWACSSLDDYKNCLSKCVSGRERSIRIISLLPWMVLCQKTNDKGFLPFISCKRSHFPKVQKKCGKIDKSSIKSTAAFCRNLSLYRRCYNRVTRNCTKEARKIWKLVDEALVDSYEKLLWYDANRTEIPKKCLWLRKVHRKNFAEQNVSKHFSHYSDVFQLPITVNSREAAHHSYVDYWILPDEVSSCSRMEKPVKESNFKRYEHGSVLNPGLNQDKRSVAPLFKKSSNNGYGFERIVPNVLWYPENVALIVSPKTSWMAPMSVHLVKGLNPSSNATDYSMDENAILRLRRTRTRIGRYDILFSKQQFAELQDSSDDNSDDELFVDYSVNHDSTMKQHRNKVVYDGSAIESSIH</sequence>
<keyword evidence="1" id="KW-1185">Reference proteome</keyword>
<dbReference type="WBParaSite" id="SMUV_0000719901-mRNA-1">
    <property type="protein sequence ID" value="SMUV_0000719901-mRNA-1"/>
    <property type="gene ID" value="SMUV_0000719901"/>
</dbReference>
<name>A0A158R5K7_9BILA</name>
<proteinExistence type="predicted"/>
<reference evidence="2" key="1">
    <citation type="submission" date="2016-04" db="UniProtKB">
        <authorList>
            <consortium name="WormBaseParasite"/>
        </authorList>
    </citation>
    <scope>IDENTIFICATION</scope>
</reference>
<evidence type="ECO:0000313" key="2">
    <source>
        <dbReference type="WBParaSite" id="SMUV_0000719901-mRNA-1"/>
    </source>
</evidence>
<accession>A0A158R5K7</accession>
<dbReference type="Proteomes" id="UP000046393">
    <property type="component" value="Unplaced"/>
</dbReference>
<protein>
    <submittedName>
        <fullName evidence="2">DUF4801 domain-containing protein</fullName>
    </submittedName>
</protein>
<organism evidence="1 2">
    <name type="scientific">Syphacia muris</name>
    <dbReference type="NCBI Taxonomy" id="451379"/>
    <lineage>
        <taxon>Eukaryota</taxon>
        <taxon>Metazoa</taxon>
        <taxon>Ecdysozoa</taxon>
        <taxon>Nematoda</taxon>
        <taxon>Chromadorea</taxon>
        <taxon>Rhabditida</taxon>
        <taxon>Spirurina</taxon>
        <taxon>Oxyuridomorpha</taxon>
        <taxon>Oxyuroidea</taxon>
        <taxon>Oxyuridae</taxon>
        <taxon>Syphacia</taxon>
    </lineage>
</organism>
<dbReference type="AlphaFoldDB" id="A0A158R5K7"/>
<evidence type="ECO:0000313" key="1">
    <source>
        <dbReference type="Proteomes" id="UP000046393"/>
    </source>
</evidence>